<feature type="transmembrane region" description="Helical" evidence="13">
    <location>
        <begin position="356"/>
        <end position="376"/>
    </location>
</feature>
<evidence type="ECO:0000256" key="6">
    <source>
        <dbReference type="ARBA" id="ARBA00022842"/>
    </source>
</evidence>
<comment type="similarity">
    <text evidence="2">Belongs to the CorA metal ion transporter (MIT) (TC 1.A.35) family.</text>
</comment>
<keyword evidence="7 13" id="KW-1133">Transmembrane helix</keyword>
<keyword evidence="8" id="KW-0406">Ion transport</keyword>
<name>A0A7W3ISI6_9ACTN</name>
<gene>
    <name evidence="14" type="ORF">FHX74_002086</name>
</gene>
<keyword evidence="3" id="KW-0813">Transport</keyword>
<evidence type="ECO:0000313" key="14">
    <source>
        <dbReference type="EMBL" id="MBA8794467.1"/>
    </source>
</evidence>
<evidence type="ECO:0000256" key="1">
    <source>
        <dbReference type="ARBA" id="ARBA00004651"/>
    </source>
</evidence>
<evidence type="ECO:0000256" key="7">
    <source>
        <dbReference type="ARBA" id="ARBA00022989"/>
    </source>
</evidence>
<keyword evidence="9 13" id="KW-0472">Membrane</keyword>
<dbReference type="SUPFAM" id="SSF143865">
    <property type="entry name" value="CorA soluble domain-like"/>
    <property type="match status" value="1"/>
</dbReference>
<comment type="function">
    <text evidence="11">Mediates influx of magnesium ions. Alternates between open and closed states. Activated by low cytoplasmic Mg(2+) levels. Inactive when cytoplasmic Mg(2+) levels are high.</text>
</comment>
<dbReference type="InterPro" id="IPR045861">
    <property type="entry name" value="CorA_cytoplasmic_dom"/>
</dbReference>
<keyword evidence="4" id="KW-1003">Cell membrane</keyword>
<evidence type="ECO:0000256" key="13">
    <source>
        <dbReference type="SAM" id="Phobius"/>
    </source>
</evidence>
<dbReference type="Pfam" id="PF01544">
    <property type="entry name" value="CorA"/>
    <property type="match status" value="1"/>
</dbReference>
<dbReference type="PANTHER" id="PTHR46494:SF1">
    <property type="entry name" value="CORA FAMILY METAL ION TRANSPORTER (EUROFUNG)"/>
    <property type="match status" value="1"/>
</dbReference>
<evidence type="ECO:0000256" key="2">
    <source>
        <dbReference type="ARBA" id="ARBA00009765"/>
    </source>
</evidence>
<keyword evidence="15" id="KW-1185">Reference proteome</keyword>
<dbReference type="GO" id="GO:0000287">
    <property type="term" value="F:magnesium ion binding"/>
    <property type="evidence" value="ECO:0007669"/>
    <property type="project" value="TreeGrafter"/>
</dbReference>
<evidence type="ECO:0000256" key="9">
    <source>
        <dbReference type="ARBA" id="ARBA00023136"/>
    </source>
</evidence>
<feature type="region of interest" description="Disordered" evidence="12">
    <location>
        <begin position="1"/>
        <end position="23"/>
    </location>
</feature>
<evidence type="ECO:0000256" key="11">
    <source>
        <dbReference type="ARBA" id="ARBA00045497"/>
    </source>
</evidence>
<dbReference type="SUPFAM" id="SSF144083">
    <property type="entry name" value="Magnesium transport protein CorA, transmembrane region"/>
    <property type="match status" value="1"/>
</dbReference>
<evidence type="ECO:0000256" key="8">
    <source>
        <dbReference type="ARBA" id="ARBA00023065"/>
    </source>
</evidence>
<evidence type="ECO:0000313" key="15">
    <source>
        <dbReference type="Proteomes" id="UP000523079"/>
    </source>
</evidence>
<evidence type="ECO:0000256" key="10">
    <source>
        <dbReference type="ARBA" id="ARBA00034269"/>
    </source>
</evidence>
<evidence type="ECO:0000256" key="4">
    <source>
        <dbReference type="ARBA" id="ARBA00022475"/>
    </source>
</evidence>
<accession>A0A7W3ISI6</accession>
<dbReference type="RefSeq" id="WP_182560037.1">
    <property type="nucleotide sequence ID" value="NZ_JACGWT010000003.1"/>
</dbReference>
<dbReference type="Gene3D" id="3.30.460.20">
    <property type="entry name" value="CorA soluble domain-like"/>
    <property type="match status" value="1"/>
</dbReference>
<feature type="transmembrane region" description="Helical" evidence="13">
    <location>
        <begin position="325"/>
        <end position="344"/>
    </location>
</feature>
<comment type="caution">
    <text evidence="14">The sequence shown here is derived from an EMBL/GenBank/DDBJ whole genome shotgun (WGS) entry which is preliminary data.</text>
</comment>
<keyword evidence="5 13" id="KW-0812">Transmembrane</keyword>
<dbReference type="InterPro" id="IPR002523">
    <property type="entry name" value="MgTranspt_CorA/ZnTranspt_ZntB"/>
</dbReference>
<sequence>MADTTRPRSKAPGRPAGARGAVRTAQERYLSSLSVLGRRPAARPADTPAAPAPDSVVAWGLYVDGVRQPATDLSSAARRACAGEGFVWLGLKDPTDDDLQRLSPQFDLHPLAVEDAVEGHTRSKLEMFGDDLFMVISTVAYVDHEELTETSEVVRTGQVMVFLSEHFVITVRKGEHAQLGELRHTMEADPERLAQGPSAVLYAILDKIIDDYMQVTHEIEVDVDEIESLVFSRGGEHEVDRVYQLKRELIEFKRCVVPLGQPLVRLATRDYSMIPHEARAYFRELSDHHTEAAEAVASFDEVLSSILAAGLARASVADNVDMRKISAWVAIVAVPTFLAGVWGMNFDNMPELHSRYGYFVALAVMAAVMVSLYVGFKRNRWL</sequence>
<dbReference type="PANTHER" id="PTHR46494">
    <property type="entry name" value="CORA FAMILY METAL ION TRANSPORTER (EUROFUNG)"/>
    <property type="match status" value="1"/>
</dbReference>
<dbReference type="Gene3D" id="1.20.58.340">
    <property type="entry name" value="Magnesium transport protein CorA, transmembrane region"/>
    <property type="match status" value="2"/>
</dbReference>
<dbReference type="AlphaFoldDB" id="A0A7W3ISI6"/>
<dbReference type="FunFam" id="1.20.58.340:FF:000004">
    <property type="entry name" value="Magnesium transport protein CorA"/>
    <property type="match status" value="1"/>
</dbReference>
<evidence type="ECO:0000256" key="5">
    <source>
        <dbReference type="ARBA" id="ARBA00022692"/>
    </source>
</evidence>
<dbReference type="Proteomes" id="UP000523079">
    <property type="component" value="Unassembled WGS sequence"/>
</dbReference>
<evidence type="ECO:0000256" key="12">
    <source>
        <dbReference type="SAM" id="MobiDB-lite"/>
    </source>
</evidence>
<dbReference type="GO" id="GO:0005886">
    <property type="term" value="C:plasma membrane"/>
    <property type="evidence" value="ECO:0007669"/>
    <property type="project" value="UniProtKB-SubCell"/>
</dbReference>
<dbReference type="CDD" id="cd12830">
    <property type="entry name" value="MtCorA-like"/>
    <property type="match status" value="1"/>
</dbReference>
<comment type="subcellular location">
    <subcellularLocation>
        <location evidence="1">Cell membrane</location>
        <topology evidence="1">Multi-pass membrane protein</topology>
    </subcellularLocation>
</comment>
<protein>
    <submittedName>
        <fullName evidence="14">Magnesium transporter</fullName>
    </submittedName>
</protein>
<dbReference type="GO" id="GO:0015095">
    <property type="term" value="F:magnesium ion transmembrane transporter activity"/>
    <property type="evidence" value="ECO:0007669"/>
    <property type="project" value="TreeGrafter"/>
</dbReference>
<dbReference type="EMBL" id="JACGWT010000003">
    <property type="protein sequence ID" value="MBA8794467.1"/>
    <property type="molecule type" value="Genomic_DNA"/>
</dbReference>
<organism evidence="14 15">
    <name type="scientific">Microlunatus kandeliicorticis</name>
    <dbReference type="NCBI Taxonomy" id="1759536"/>
    <lineage>
        <taxon>Bacteria</taxon>
        <taxon>Bacillati</taxon>
        <taxon>Actinomycetota</taxon>
        <taxon>Actinomycetes</taxon>
        <taxon>Propionibacteriales</taxon>
        <taxon>Propionibacteriaceae</taxon>
        <taxon>Microlunatus</taxon>
    </lineage>
</organism>
<proteinExistence type="inferred from homology"/>
<reference evidence="14 15" key="1">
    <citation type="submission" date="2020-07" db="EMBL/GenBank/DDBJ databases">
        <title>Sequencing the genomes of 1000 actinobacteria strains.</title>
        <authorList>
            <person name="Klenk H.-P."/>
        </authorList>
    </citation>
    <scope>NUCLEOTIDE SEQUENCE [LARGE SCALE GENOMIC DNA]</scope>
    <source>
        <strain evidence="14 15">DSM 100723</strain>
    </source>
</reference>
<evidence type="ECO:0000256" key="3">
    <source>
        <dbReference type="ARBA" id="ARBA00022448"/>
    </source>
</evidence>
<feature type="compositionally biased region" description="Low complexity" evidence="12">
    <location>
        <begin position="10"/>
        <end position="23"/>
    </location>
</feature>
<comment type="catalytic activity">
    <reaction evidence="10">
        <text>Mg(2+)(in) = Mg(2+)(out)</text>
        <dbReference type="Rhea" id="RHEA:29827"/>
        <dbReference type="ChEBI" id="CHEBI:18420"/>
    </reaction>
</comment>
<keyword evidence="6" id="KW-0460">Magnesium</keyword>
<dbReference type="GO" id="GO:0015087">
    <property type="term" value="F:cobalt ion transmembrane transporter activity"/>
    <property type="evidence" value="ECO:0007669"/>
    <property type="project" value="TreeGrafter"/>
</dbReference>
<dbReference type="InterPro" id="IPR045863">
    <property type="entry name" value="CorA_TM1_TM2"/>
</dbReference>
<dbReference type="GO" id="GO:0050897">
    <property type="term" value="F:cobalt ion binding"/>
    <property type="evidence" value="ECO:0007669"/>
    <property type="project" value="TreeGrafter"/>
</dbReference>